<feature type="domain" description="Integrase catalytic" evidence="10">
    <location>
        <begin position="740"/>
        <end position="897"/>
    </location>
</feature>
<dbReference type="Pfam" id="PF00078">
    <property type="entry name" value="RVT_1"/>
    <property type="match status" value="1"/>
</dbReference>
<reference evidence="11" key="1">
    <citation type="submission" date="2021-02" db="EMBL/GenBank/DDBJ databases">
        <authorList>
            <person name="Nowell W R."/>
        </authorList>
    </citation>
    <scope>NUCLEOTIDE SEQUENCE</scope>
</reference>
<evidence type="ECO:0000256" key="2">
    <source>
        <dbReference type="ARBA" id="ARBA00022679"/>
    </source>
</evidence>
<feature type="domain" description="Reverse transcriptase" evidence="9">
    <location>
        <begin position="253"/>
        <end position="432"/>
    </location>
</feature>
<keyword evidence="5" id="KW-0255">Endonuclease</keyword>
<dbReference type="FunFam" id="3.10.20.370:FF:000001">
    <property type="entry name" value="Retrovirus-related Pol polyprotein from transposon 17.6-like protein"/>
    <property type="match status" value="1"/>
</dbReference>
<dbReference type="AlphaFoldDB" id="A0A816A1Y6"/>
<evidence type="ECO:0000256" key="3">
    <source>
        <dbReference type="ARBA" id="ARBA00022695"/>
    </source>
</evidence>
<dbReference type="GO" id="GO:0003964">
    <property type="term" value="F:RNA-directed DNA polymerase activity"/>
    <property type="evidence" value="ECO:0007669"/>
    <property type="project" value="UniProtKB-KW"/>
</dbReference>
<keyword evidence="2" id="KW-0808">Transferase</keyword>
<dbReference type="InterPro" id="IPR021109">
    <property type="entry name" value="Peptidase_aspartic_dom_sf"/>
</dbReference>
<dbReference type="GO" id="GO:0003676">
    <property type="term" value="F:nucleic acid binding"/>
    <property type="evidence" value="ECO:0007669"/>
    <property type="project" value="InterPro"/>
</dbReference>
<dbReference type="EMBL" id="CAJNOV010016469">
    <property type="protein sequence ID" value="CAF1590949.1"/>
    <property type="molecule type" value="Genomic_DNA"/>
</dbReference>
<protein>
    <recommendedName>
        <fullName evidence="1">RNA-directed DNA polymerase</fullName>
        <ecNumber evidence="1">2.7.7.49</ecNumber>
    </recommendedName>
</protein>
<proteinExistence type="predicted"/>
<accession>A0A816A1Y6</accession>
<evidence type="ECO:0000256" key="7">
    <source>
        <dbReference type="ARBA" id="ARBA00022918"/>
    </source>
</evidence>
<dbReference type="CDD" id="cd09274">
    <property type="entry name" value="RNase_HI_RT_Ty3"/>
    <property type="match status" value="1"/>
</dbReference>
<evidence type="ECO:0000256" key="6">
    <source>
        <dbReference type="ARBA" id="ARBA00022801"/>
    </source>
</evidence>
<dbReference type="Gene3D" id="1.10.340.70">
    <property type="match status" value="1"/>
</dbReference>
<dbReference type="SUPFAM" id="SSF53098">
    <property type="entry name" value="Ribonuclease H-like"/>
    <property type="match status" value="1"/>
</dbReference>
<keyword evidence="6" id="KW-0378">Hydrolase</keyword>
<dbReference type="PROSITE" id="PS50878">
    <property type="entry name" value="RT_POL"/>
    <property type="match status" value="1"/>
</dbReference>
<evidence type="ECO:0000259" key="10">
    <source>
        <dbReference type="PROSITE" id="PS50994"/>
    </source>
</evidence>
<dbReference type="FunFam" id="1.10.340.70:FF:000001">
    <property type="entry name" value="Retrovirus-related Pol polyprotein from transposon gypsy-like Protein"/>
    <property type="match status" value="1"/>
</dbReference>
<evidence type="ECO:0000256" key="4">
    <source>
        <dbReference type="ARBA" id="ARBA00022722"/>
    </source>
</evidence>
<feature type="region of interest" description="Disordered" evidence="8">
    <location>
        <begin position="601"/>
        <end position="640"/>
    </location>
</feature>
<dbReference type="InterPro" id="IPR000477">
    <property type="entry name" value="RT_dom"/>
</dbReference>
<keyword evidence="7" id="KW-0695">RNA-directed DNA polymerase</keyword>
<dbReference type="InterPro" id="IPR043502">
    <property type="entry name" value="DNA/RNA_pol_sf"/>
</dbReference>
<dbReference type="InterPro" id="IPR050951">
    <property type="entry name" value="Retrovirus_Pol_polyprotein"/>
</dbReference>
<evidence type="ECO:0000313" key="12">
    <source>
        <dbReference type="Proteomes" id="UP000663855"/>
    </source>
</evidence>
<dbReference type="InterPro" id="IPR041373">
    <property type="entry name" value="RT_RNaseH"/>
</dbReference>
<dbReference type="Proteomes" id="UP000663855">
    <property type="component" value="Unassembled WGS sequence"/>
</dbReference>
<dbReference type="InterPro" id="IPR041588">
    <property type="entry name" value="Integrase_H2C2"/>
</dbReference>
<dbReference type="Gene3D" id="3.30.70.270">
    <property type="match status" value="1"/>
</dbReference>
<dbReference type="GO" id="GO:0016787">
    <property type="term" value="F:hydrolase activity"/>
    <property type="evidence" value="ECO:0007669"/>
    <property type="project" value="UniProtKB-KW"/>
</dbReference>
<evidence type="ECO:0000313" key="11">
    <source>
        <dbReference type="EMBL" id="CAF1590949.1"/>
    </source>
</evidence>
<dbReference type="InterPro" id="IPR001584">
    <property type="entry name" value="Integrase_cat-core"/>
</dbReference>
<sequence length="1016" mass="117000">MCSEGYIELQIEIGSISTTAKLWVLENLCTGIILGLDWLTAGRHKARINFDTNLLCISFNGKKSSIPLLEINMNQRHFFRICDTFTLSPMEEKIIEGKISNLPNCDTAQFIPTAHFLYRDSILMPHALVHNTPIGTIEIESPYSNCFSISPLTSTSLLSQQPSDNDEDVAMSIQVKNTIDEMASHLNQQQKQLLLPILYQHNSLFDTSEPKIAKTHIYHTIPTNVNSNPVNSKPYRVSSEKQKIIDNQIDSMYTSGLIRPSQSAWSSPVVLVKKKDGTYRFCVDYRRLNQITMKDSYPLPHMEETINQLGGSSYFSKMDLKSGYFQLPIDEKDKPKTAFITSRGLWEFNVLPQGLKNAPPSFQRVLNNLLATGRWQFCLIYLDDIIIFSKSFPDHCTHLNNVLSVLNQANFQLNPPKCAFAQSEIDYLGHTINAKGFKPLNTNINAIVQKKFPFILSTDASQFGIAGALKQHTPDGLEPIVYISRTLNSSERNYSTFERECLGVIWSVTKLRDYLADESFIIETDQQLARNIHLNRSSTNRRVNNWKLQLHDYDIIEIKHKPGTRNCDADYMSRHPLINIEEANDELEGICVAIMTRSKTKQQTTTAEDIPTTTSSNTSSTSFYSKQLSPLDPSRLKHEQHSDPDIQFIVRKLNNKPNMNYLIKNEILNIQLRNGKYVPIIPNSLRNEILHSFHDHPTAGHFGRDKTWNRLKDRCSWPTIRQDVIRYIQSCTTCTHYNIRRHKPPGHMQLIEPPGEAFDLVQMDFAGPLPQSINGIDIKAVPNDSTQTAAEFLIDITLEFGPPHQLQTDRGSHFTSAIFEAVANRLGCVHTVSTPYHPQSQGVIERFNATFKQQLSKYTNEHYDDWDVYLNTIVSFYNSSIHQITQFPPFQIFHKRKPISIFDPIKKQVTIPRVNDYWNHFLRFEKVYMDQVKKNIRQQQQYSKRRYDRHRPNIQFKIDQKVFIIKPGMHPAFRELYEGPYTIIKQLGPQTFDVLDVHDNMKRVHSSQMKPFLERE</sequence>
<dbReference type="Gene3D" id="3.10.10.10">
    <property type="entry name" value="HIV Type 1 Reverse Transcriptase, subunit A, domain 1"/>
    <property type="match status" value="1"/>
</dbReference>
<dbReference type="Gene3D" id="3.10.20.370">
    <property type="match status" value="1"/>
</dbReference>
<dbReference type="SUPFAM" id="SSF56672">
    <property type="entry name" value="DNA/RNA polymerases"/>
    <property type="match status" value="1"/>
</dbReference>
<organism evidence="11 12">
    <name type="scientific">Rotaria magnacalcarata</name>
    <dbReference type="NCBI Taxonomy" id="392030"/>
    <lineage>
        <taxon>Eukaryota</taxon>
        <taxon>Metazoa</taxon>
        <taxon>Spiralia</taxon>
        <taxon>Gnathifera</taxon>
        <taxon>Rotifera</taxon>
        <taxon>Eurotatoria</taxon>
        <taxon>Bdelloidea</taxon>
        <taxon>Philodinida</taxon>
        <taxon>Philodinidae</taxon>
        <taxon>Rotaria</taxon>
    </lineage>
</organism>
<gene>
    <name evidence="11" type="ORF">CJN711_LOCUS34040</name>
</gene>
<keyword evidence="3" id="KW-0548">Nucleotidyltransferase</keyword>
<dbReference type="InterPro" id="IPR036397">
    <property type="entry name" value="RNaseH_sf"/>
</dbReference>
<dbReference type="CDD" id="cd01647">
    <property type="entry name" value="RT_LTR"/>
    <property type="match status" value="1"/>
</dbReference>
<dbReference type="Gene3D" id="2.40.70.10">
    <property type="entry name" value="Acid Proteases"/>
    <property type="match status" value="1"/>
</dbReference>
<dbReference type="Pfam" id="PF17917">
    <property type="entry name" value="RT_RNaseH"/>
    <property type="match status" value="1"/>
</dbReference>
<dbReference type="PANTHER" id="PTHR37984">
    <property type="entry name" value="PROTEIN CBG26694"/>
    <property type="match status" value="1"/>
</dbReference>
<feature type="compositionally biased region" description="Low complexity" evidence="8">
    <location>
        <begin position="612"/>
        <end position="622"/>
    </location>
</feature>
<dbReference type="GO" id="GO:0004519">
    <property type="term" value="F:endonuclease activity"/>
    <property type="evidence" value="ECO:0007669"/>
    <property type="project" value="UniProtKB-KW"/>
</dbReference>
<dbReference type="InterPro" id="IPR012337">
    <property type="entry name" value="RNaseH-like_sf"/>
</dbReference>
<comment type="caution">
    <text evidence="11">The sequence shown here is derived from an EMBL/GenBank/DDBJ whole genome shotgun (WGS) entry which is preliminary data.</text>
</comment>
<dbReference type="EC" id="2.7.7.49" evidence="1"/>
<keyword evidence="4" id="KW-0540">Nuclease</keyword>
<evidence type="ECO:0000256" key="5">
    <source>
        <dbReference type="ARBA" id="ARBA00022759"/>
    </source>
</evidence>
<dbReference type="GO" id="GO:0015074">
    <property type="term" value="P:DNA integration"/>
    <property type="evidence" value="ECO:0007669"/>
    <property type="project" value="InterPro"/>
</dbReference>
<name>A0A816A1Y6_9BILA</name>
<evidence type="ECO:0000256" key="1">
    <source>
        <dbReference type="ARBA" id="ARBA00012493"/>
    </source>
</evidence>
<dbReference type="Gene3D" id="3.30.420.10">
    <property type="entry name" value="Ribonuclease H-like superfamily/Ribonuclease H"/>
    <property type="match status" value="1"/>
</dbReference>
<dbReference type="Pfam" id="PF17921">
    <property type="entry name" value="Integrase_H2C2"/>
    <property type="match status" value="1"/>
</dbReference>
<dbReference type="PROSITE" id="PS50994">
    <property type="entry name" value="INTEGRASE"/>
    <property type="match status" value="1"/>
</dbReference>
<evidence type="ECO:0000256" key="8">
    <source>
        <dbReference type="SAM" id="MobiDB-lite"/>
    </source>
</evidence>
<evidence type="ECO:0000259" key="9">
    <source>
        <dbReference type="PROSITE" id="PS50878"/>
    </source>
</evidence>
<dbReference type="InterPro" id="IPR043128">
    <property type="entry name" value="Rev_trsase/Diguanyl_cyclase"/>
</dbReference>
<dbReference type="PANTHER" id="PTHR37984:SF5">
    <property type="entry name" value="PROTEIN NYNRIN-LIKE"/>
    <property type="match status" value="1"/>
</dbReference>